<proteinExistence type="predicted"/>
<dbReference type="AlphaFoldDB" id="A0A1X2IMU9"/>
<dbReference type="InterPro" id="IPR016024">
    <property type="entry name" value="ARM-type_fold"/>
</dbReference>
<keyword evidence="3" id="KW-1185">Reference proteome</keyword>
<evidence type="ECO:0000256" key="1">
    <source>
        <dbReference type="SAM" id="MobiDB-lite"/>
    </source>
</evidence>
<dbReference type="OrthoDB" id="6270916at2759"/>
<accession>A0A1X2IMU9</accession>
<reference evidence="2 3" key="1">
    <citation type="submission" date="2016-07" db="EMBL/GenBank/DDBJ databases">
        <title>Pervasive Adenine N6-methylation of Active Genes in Fungi.</title>
        <authorList>
            <consortium name="DOE Joint Genome Institute"/>
            <person name="Mondo S.J."/>
            <person name="Dannebaum R.O."/>
            <person name="Kuo R.C."/>
            <person name="Labutti K."/>
            <person name="Haridas S."/>
            <person name="Kuo A."/>
            <person name="Salamov A."/>
            <person name="Ahrendt S.R."/>
            <person name="Lipzen A."/>
            <person name="Sullivan W."/>
            <person name="Andreopoulos W.B."/>
            <person name="Clum A."/>
            <person name="Lindquist E."/>
            <person name="Daum C."/>
            <person name="Ramamoorthy G.K."/>
            <person name="Gryganskyi A."/>
            <person name="Culley D."/>
            <person name="Magnuson J.K."/>
            <person name="James T.Y."/>
            <person name="O'Malley M.A."/>
            <person name="Stajich J.E."/>
            <person name="Spatafora J.W."/>
            <person name="Visel A."/>
            <person name="Grigoriev I.V."/>
        </authorList>
    </citation>
    <scope>NUCLEOTIDE SEQUENCE [LARGE SCALE GENOMIC DNA]</scope>
    <source>
        <strain evidence="2 3">NRRL 1336</strain>
    </source>
</reference>
<dbReference type="Gene3D" id="1.25.10.10">
    <property type="entry name" value="Leucine-rich Repeat Variant"/>
    <property type="match status" value="1"/>
</dbReference>
<name>A0A1X2IMU9_9FUNG</name>
<dbReference type="InterPro" id="IPR011989">
    <property type="entry name" value="ARM-like"/>
</dbReference>
<comment type="caution">
    <text evidence="2">The sequence shown here is derived from an EMBL/GenBank/DDBJ whole genome shotgun (WGS) entry which is preliminary data.</text>
</comment>
<evidence type="ECO:0000313" key="2">
    <source>
        <dbReference type="EMBL" id="ORZ19339.1"/>
    </source>
</evidence>
<protein>
    <submittedName>
        <fullName evidence="2">Uncharacterized protein</fullName>
    </submittedName>
</protein>
<dbReference type="Proteomes" id="UP000193560">
    <property type="component" value="Unassembled WGS sequence"/>
</dbReference>
<organism evidence="2 3">
    <name type="scientific">Absidia repens</name>
    <dbReference type="NCBI Taxonomy" id="90262"/>
    <lineage>
        <taxon>Eukaryota</taxon>
        <taxon>Fungi</taxon>
        <taxon>Fungi incertae sedis</taxon>
        <taxon>Mucoromycota</taxon>
        <taxon>Mucoromycotina</taxon>
        <taxon>Mucoromycetes</taxon>
        <taxon>Mucorales</taxon>
        <taxon>Cunninghamellaceae</taxon>
        <taxon>Absidia</taxon>
    </lineage>
</organism>
<feature type="region of interest" description="Disordered" evidence="1">
    <location>
        <begin position="166"/>
        <end position="225"/>
    </location>
</feature>
<dbReference type="SUPFAM" id="SSF48371">
    <property type="entry name" value="ARM repeat"/>
    <property type="match status" value="1"/>
</dbReference>
<dbReference type="STRING" id="90262.A0A1X2IMU9"/>
<evidence type="ECO:0000313" key="3">
    <source>
        <dbReference type="Proteomes" id="UP000193560"/>
    </source>
</evidence>
<sequence>MKLMNTDAMTFHACVYKVMEDTNWEIRYQGLDSLHGLFTKMDVAFQTKWLSLLSHLGPVFSTFVACLWDKEENVRSKALALIRTIGMLHLRSAFRCWEAYFLTASDRQRRPLVNLMIQLNSMFPDWQVLQWESLLEALEAKLPNTAASRDILDEYARPSVDMTLLSTTGVDDESKDKQQQQGDSKLNKNALTDRKQKSALKMADDNNYTAMDDNGDDEGDSNEKMESRNTKVLMMTLALQMLSNHLSIDLVQISRLKLLLVVHMGFQNCQRYNVSGEWIVDFGIMHVQTDDPVSSAMLTSCTRGLKKVMDSFSPLPAETVATMAPDVLERNKLKLAENSSPGVHFIDVALKLFNSGVDLTALNHIIIKSWLEIILIVVYKHNILDRNYEHSIVGCMKQIIDLITKEIGEENKLVILEILKCLLRQSDHLTAMVLSKQILALGKLMTKCGKRTSEPVFLKAKQFLKCAFLRFAVAGLFVLIFKNQTVSNANNNDVDLFYVLGTVIDPEDIVPDEDQNHVVYLLDQPVRDVLDKLLKQQMDRKSFSTVLHNMSRYVETVHSHPYPESVLNDYADFLNLIVKYTADWRRSDWNINSLFTMSSLLLLEHPYHFQILLPSMHVLFRHGIRHCSVIPECIVNLLASYSTIATIPGTPSDNIFVETILEEIRIGLTIKQKLHKDTLLILLQLVFWDCEDEYRQWYTSIENTYIGELPAGRRRQPYFANKLTGLLEPMVNFLKSSSNADQFTKKDFKAYNTVSHILLWMCNKNKDNLYQILHMLKLDETSHCLQFLNWLILCMLKNQSDALLEIMDDAQDVMTELLVQIFSSIQINFDQPDPGFSYSASGEALVLCFLILKTWTLLNLRTLHTTTLHGLNSKNNKPSFWVTVWPSINRLLCSIDPSTLNMLSDMETNLKSCSNDQQKNKIMNTDGILQDDDDDKDYSLIPLADLKLQAERVRRMFNIPPIEVPAITLIDHLYLELKDIMRLQSATSNYQDHWNTAAASTSSGFSF</sequence>
<gene>
    <name evidence="2" type="ORF">BCR42DRAFT_459739</name>
</gene>
<dbReference type="EMBL" id="MCGE01000007">
    <property type="protein sequence ID" value="ORZ19339.1"/>
    <property type="molecule type" value="Genomic_DNA"/>
</dbReference>